<dbReference type="InterPro" id="IPR050595">
    <property type="entry name" value="Bact_response_regulator"/>
</dbReference>
<dbReference type="SUPFAM" id="SSF52172">
    <property type="entry name" value="CheY-like"/>
    <property type="match status" value="1"/>
</dbReference>
<dbReference type="AlphaFoldDB" id="A0A181CBN5"/>
<keyword evidence="1" id="KW-0597">Phosphoprotein</keyword>
<dbReference type="PANTHER" id="PTHR44591:SF3">
    <property type="entry name" value="RESPONSE REGULATORY DOMAIN-CONTAINING PROTEIN"/>
    <property type="match status" value="1"/>
</dbReference>
<gene>
    <name evidence="2" type="ORF">GWK63_09785</name>
</gene>
<evidence type="ECO:0000313" key="2">
    <source>
        <dbReference type="EMBL" id="QIP35718.1"/>
    </source>
</evidence>
<reference evidence="2 3" key="1">
    <citation type="submission" date="2020-03" db="EMBL/GenBank/DDBJ databases">
        <title>Isolation of cellulose-producing strains, genome characterization and application of the synthesized cellulose films as an economical and sustainable material for piezoelectric sensor construction.</title>
        <authorList>
            <person name="Mangayil R.K."/>
        </authorList>
    </citation>
    <scope>NUCLEOTIDE SEQUENCE [LARGE SCALE GENOMIC DNA]</scope>
    <source>
        <strain evidence="2 3">ENS 9a1a</strain>
    </source>
</reference>
<dbReference type="EMBL" id="CP050139">
    <property type="protein sequence ID" value="QIP35718.1"/>
    <property type="molecule type" value="Genomic_DNA"/>
</dbReference>
<dbReference type="GO" id="GO:0000160">
    <property type="term" value="P:phosphorelay signal transduction system"/>
    <property type="evidence" value="ECO:0007669"/>
    <property type="project" value="InterPro"/>
</dbReference>
<dbReference type="Proteomes" id="UP000502533">
    <property type="component" value="Chromosome"/>
</dbReference>
<dbReference type="SMART" id="SM00448">
    <property type="entry name" value="REC"/>
    <property type="match status" value="1"/>
</dbReference>
<dbReference type="InterPro" id="IPR011006">
    <property type="entry name" value="CheY-like_superfamily"/>
</dbReference>
<dbReference type="PANTHER" id="PTHR44591">
    <property type="entry name" value="STRESS RESPONSE REGULATOR PROTEIN 1"/>
    <property type="match status" value="1"/>
</dbReference>
<dbReference type="PROSITE" id="PS50110">
    <property type="entry name" value="RESPONSE_REGULATORY"/>
    <property type="match status" value="1"/>
</dbReference>
<evidence type="ECO:0000313" key="3">
    <source>
        <dbReference type="Proteomes" id="UP000502533"/>
    </source>
</evidence>
<dbReference type="CDD" id="cd00156">
    <property type="entry name" value="REC"/>
    <property type="match status" value="1"/>
</dbReference>
<dbReference type="Pfam" id="PF00072">
    <property type="entry name" value="Response_reg"/>
    <property type="match status" value="1"/>
</dbReference>
<evidence type="ECO:0000256" key="1">
    <source>
        <dbReference type="ARBA" id="ARBA00022553"/>
    </source>
</evidence>
<organism evidence="2 3">
    <name type="scientific">Komagataeibacter rhaeticus</name>
    <dbReference type="NCBI Taxonomy" id="215221"/>
    <lineage>
        <taxon>Bacteria</taxon>
        <taxon>Pseudomonadati</taxon>
        <taxon>Pseudomonadota</taxon>
        <taxon>Alphaproteobacteria</taxon>
        <taxon>Acetobacterales</taxon>
        <taxon>Acetobacteraceae</taxon>
        <taxon>Komagataeibacter</taxon>
    </lineage>
</organism>
<accession>A0A181CBN5</accession>
<dbReference type="KEGG" id="kre:GWK63_09785"/>
<protein>
    <submittedName>
        <fullName evidence="2">Response regulator</fullName>
    </submittedName>
</protein>
<dbReference type="RefSeq" id="WP_034930807.1">
    <property type="nucleotide sequence ID" value="NZ_CALMTF010000107.1"/>
</dbReference>
<keyword evidence="3" id="KW-1185">Reference proteome</keyword>
<name>A0A181CBN5_9PROT</name>
<dbReference type="InterPro" id="IPR001789">
    <property type="entry name" value="Sig_transdc_resp-reg_receiver"/>
</dbReference>
<proteinExistence type="predicted"/>
<dbReference type="GeneID" id="85022446"/>
<sequence>MTQISALIVEDEATIAELVATMLETQGIAATISPSVADAMHRIETTAYTLALVDLTLPDGEPDAFIQAARARGSQVIAMSGDPDRLASYAPLPLLEKPFRMKALLEQVRQAVPVPN</sequence>
<dbReference type="Gene3D" id="3.40.50.2300">
    <property type="match status" value="1"/>
</dbReference>